<reference evidence="19 20" key="1">
    <citation type="journal article" date="2016" name="Nat. Commun.">
        <title>Thousands of microbial genomes shed light on interconnected biogeochemical processes in an aquifer system.</title>
        <authorList>
            <person name="Anantharaman K."/>
            <person name="Brown C.T."/>
            <person name="Hug L.A."/>
            <person name="Sharon I."/>
            <person name="Castelle C.J."/>
            <person name="Probst A.J."/>
            <person name="Thomas B.C."/>
            <person name="Singh A."/>
            <person name="Wilkins M.J."/>
            <person name="Karaoz U."/>
            <person name="Brodie E.L."/>
            <person name="Williams K.H."/>
            <person name="Hubbard S.S."/>
            <person name="Banfield J.F."/>
        </authorList>
    </citation>
    <scope>NUCLEOTIDE SEQUENCE [LARGE SCALE GENOMIC DNA]</scope>
</reference>
<feature type="transmembrane region" description="Helical" evidence="17">
    <location>
        <begin position="832"/>
        <end position="850"/>
    </location>
</feature>
<dbReference type="GO" id="GO:0046872">
    <property type="term" value="F:metal ion binding"/>
    <property type="evidence" value="ECO:0007669"/>
    <property type="project" value="UniProtKB-KW"/>
</dbReference>
<proteinExistence type="inferred from homology"/>
<feature type="transmembrane region" description="Helical" evidence="17">
    <location>
        <begin position="723"/>
        <end position="744"/>
    </location>
</feature>
<dbReference type="STRING" id="1797472.A2215_01565"/>
<feature type="domain" description="Cation-transporting P-type ATPase N-terminal" evidence="18">
    <location>
        <begin position="3"/>
        <end position="76"/>
    </location>
</feature>
<evidence type="ECO:0000256" key="14">
    <source>
        <dbReference type="ARBA" id="ARBA00023065"/>
    </source>
</evidence>
<keyword evidence="7" id="KW-0479">Metal-binding</keyword>
<dbReference type="Gene3D" id="3.40.1110.10">
    <property type="entry name" value="Calcium-transporting ATPase, cytoplasmic domain N"/>
    <property type="match status" value="1"/>
</dbReference>
<keyword evidence="14" id="KW-0406">Ion transport</keyword>
<dbReference type="AlphaFoldDB" id="A0A1F5E789"/>
<dbReference type="Pfam" id="PF00122">
    <property type="entry name" value="E1-E2_ATPase"/>
    <property type="match status" value="1"/>
</dbReference>
<keyword evidence="5" id="KW-1003">Cell membrane</keyword>
<dbReference type="PROSITE" id="PS00154">
    <property type="entry name" value="ATPASE_E1_E2"/>
    <property type="match status" value="1"/>
</dbReference>
<organism evidence="19 20">
    <name type="scientific">Candidatus Berkelbacteria bacterium RIFOXYA2_FULL_43_10</name>
    <dbReference type="NCBI Taxonomy" id="1797472"/>
    <lineage>
        <taxon>Bacteria</taxon>
        <taxon>Candidatus Berkelbacteria</taxon>
    </lineage>
</organism>
<feature type="transmembrane region" description="Helical" evidence="17">
    <location>
        <begin position="646"/>
        <end position="667"/>
    </location>
</feature>
<dbReference type="PRINTS" id="PR00119">
    <property type="entry name" value="CATATPASE"/>
</dbReference>
<evidence type="ECO:0000313" key="19">
    <source>
        <dbReference type="EMBL" id="OGD63134.1"/>
    </source>
</evidence>
<dbReference type="SUPFAM" id="SSF81653">
    <property type="entry name" value="Calcium ATPase, transduction domain A"/>
    <property type="match status" value="1"/>
</dbReference>
<dbReference type="Pfam" id="PF00690">
    <property type="entry name" value="Cation_ATPase_N"/>
    <property type="match status" value="1"/>
</dbReference>
<dbReference type="PANTHER" id="PTHR43294">
    <property type="entry name" value="SODIUM/POTASSIUM-TRANSPORTING ATPASE SUBUNIT ALPHA"/>
    <property type="match status" value="1"/>
</dbReference>
<name>A0A1F5E789_9BACT</name>
<dbReference type="GO" id="GO:0140581">
    <property type="term" value="F:P-type monovalent copper transporter activity"/>
    <property type="evidence" value="ECO:0007669"/>
    <property type="project" value="UniProtKB-EC"/>
</dbReference>
<dbReference type="InterPro" id="IPR059000">
    <property type="entry name" value="ATPase_P-type_domA"/>
</dbReference>
<evidence type="ECO:0000259" key="18">
    <source>
        <dbReference type="SMART" id="SM00831"/>
    </source>
</evidence>
<dbReference type="Pfam" id="PF00689">
    <property type="entry name" value="Cation_ATPase_C"/>
    <property type="match status" value="1"/>
</dbReference>
<dbReference type="Pfam" id="PF13246">
    <property type="entry name" value="Cation_ATPase"/>
    <property type="match status" value="1"/>
</dbReference>
<dbReference type="InterPro" id="IPR036412">
    <property type="entry name" value="HAD-like_sf"/>
</dbReference>
<evidence type="ECO:0000256" key="4">
    <source>
        <dbReference type="ARBA" id="ARBA00022448"/>
    </source>
</evidence>
<dbReference type="GO" id="GO:0005524">
    <property type="term" value="F:ATP binding"/>
    <property type="evidence" value="ECO:0007669"/>
    <property type="project" value="UniProtKB-KW"/>
</dbReference>
<dbReference type="InterPro" id="IPR044492">
    <property type="entry name" value="P_typ_ATPase_HD_dom"/>
</dbReference>
<evidence type="ECO:0000256" key="6">
    <source>
        <dbReference type="ARBA" id="ARBA00022692"/>
    </source>
</evidence>
<dbReference type="Gene3D" id="3.40.50.1000">
    <property type="entry name" value="HAD superfamily/HAD-like"/>
    <property type="match status" value="1"/>
</dbReference>
<evidence type="ECO:0000256" key="2">
    <source>
        <dbReference type="ARBA" id="ARBA00005675"/>
    </source>
</evidence>
<dbReference type="GO" id="GO:0005886">
    <property type="term" value="C:plasma membrane"/>
    <property type="evidence" value="ECO:0007669"/>
    <property type="project" value="UniProtKB-SubCell"/>
</dbReference>
<evidence type="ECO:0000256" key="17">
    <source>
        <dbReference type="SAM" id="Phobius"/>
    </source>
</evidence>
<dbReference type="InterPro" id="IPR050510">
    <property type="entry name" value="Cation_transp_ATPase_P-type"/>
</dbReference>
<dbReference type="Gene3D" id="1.20.1110.10">
    <property type="entry name" value="Calcium-transporting ATPase, transmembrane domain"/>
    <property type="match status" value="2"/>
</dbReference>
<evidence type="ECO:0000256" key="5">
    <source>
        <dbReference type="ARBA" id="ARBA00022475"/>
    </source>
</evidence>
<keyword evidence="4" id="KW-0813">Transport</keyword>
<dbReference type="SFLD" id="SFLDG00002">
    <property type="entry name" value="C1.7:_P-type_atpase_like"/>
    <property type="match status" value="1"/>
</dbReference>
<keyword evidence="10" id="KW-0067">ATP-binding</keyword>
<evidence type="ECO:0000313" key="20">
    <source>
        <dbReference type="Proteomes" id="UP000178583"/>
    </source>
</evidence>
<dbReference type="PANTHER" id="PTHR43294:SF21">
    <property type="entry name" value="CATION TRANSPORTING ATPASE"/>
    <property type="match status" value="1"/>
</dbReference>
<comment type="catalytic activity">
    <reaction evidence="16">
        <text>Cu(+)(in) + ATP + H2O = Cu(+)(out) + ADP + phosphate + H(+)</text>
        <dbReference type="Rhea" id="RHEA:25792"/>
        <dbReference type="ChEBI" id="CHEBI:15377"/>
        <dbReference type="ChEBI" id="CHEBI:15378"/>
        <dbReference type="ChEBI" id="CHEBI:30616"/>
        <dbReference type="ChEBI" id="CHEBI:43474"/>
        <dbReference type="ChEBI" id="CHEBI:49552"/>
        <dbReference type="ChEBI" id="CHEBI:456216"/>
        <dbReference type="EC" id="7.2.2.8"/>
    </reaction>
</comment>
<evidence type="ECO:0000256" key="9">
    <source>
        <dbReference type="ARBA" id="ARBA00022796"/>
    </source>
</evidence>
<keyword evidence="11" id="KW-1278">Translocase</keyword>
<evidence type="ECO:0000256" key="1">
    <source>
        <dbReference type="ARBA" id="ARBA00004651"/>
    </source>
</evidence>
<evidence type="ECO:0000256" key="11">
    <source>
        <dbReference type="ARBA" id="ARBA00022967"/>
    </source>
</evidence>
<dbReference type="SMART" id="SM00831">
    <property type="entry name" value="Cation_ATPase_N"/>
    <property type="match status" value="1"/>
</dbReference>
<feature type="transmembrane region" description="Helical" evidence="17">
    <location>
        <begin position="270"/>
        <end position="296"/>
    </location>
</feature>
<feature type="transmembrane region" description="Helical" evidence="17">
    <location>
        <begin position="244"/>
        <end position="264"/>
    </location>
</feature>
<dbReference type="InterPro" id="IPR001757">
    <property type="entry name" value="P_typ_ATPase"/>
</dbReference>
<dbReference type="InterPro" id="IPR006068">
    <property type="entry name" value="ATPase_P-typ_cation-transptr_C"/>
</dbReference>
<feature type="transmembrane region" description="Helical" evidence="17">
    <location>
        <begin position="80"/>
        <end position="99"/>
    </location>
</feature>
<evidence type="ECO:0000256" key="3">
    <source>
        <dbReference type="ARBA" id="ARBA00012517"/>
    </source>
</evidence>
<dbReference type="Proteomes" id="UP000178583">
    <property type="component" value="Unassembled WGS sequence"/>
</dbReference>
<feature type="transmembrane region" description="Helical" evidence="17">
    <location>
        <begin position="673"/>
        <end position="695"/>
    </location>
</feature>
<dbReference type="SUPFAM" id="SSF56784">
    <property type="entry name" value="HAD-like"/>
    <property type="match status" value="1"/>
</dbReference>
<dbReference type="FunFam" id="3.40.50.1000:FF:000144">
    <property type="entry name" value="copper-transporting ATPase 1 isoform X2"/>
    <property type="match status" value="1"/>
</dbReference>
<evidence type="ECO:0000256" key="15">
    <source>
        <dbReference type="ARBA" id="ARBA00023136"/>
    </source>
</evidence>
<keyword evidence="12 17" id="KW-1133">Transmembrane helix</keyword>
<evidence type="ECO:0000256" key="12">
    <source>
        <dbReference type="ARBA" id="ARBA00022989"/>
    </source>
</evidence>
<evidence type="ECO:0000256" key="13">
    <source>
        <dbReference type="ARBA" id="ARBA00023008"/>
    </source>
</evidence>
<dbReference type="InterPro" id="IPR018303">
    <property type="entry name" value="ATPase_P-typ_P_site"/>
</dbReference>
<dbReference type="SFLD" id="SFLDF00027">
    <property type="entry name" value="p-type_atpase"/>
    <property type="match status" value="1"/>
</dbReference>
<dbReference type="EC" id="7.2.2.8" evidence="3"/>
<evidence type="ECO:0000256" key="16">
    <source>
        <dbReference type="ARBA" id="ARBA00049289"/>
    </source>
</evidence>
<gene>
    <name evidence="19" type="ORF">A2215_01565</name>
</gene>
<dbReference type="InterPro" id="IPR008250">
    <property type="entry name" value="ATPase_P-typ_transduc_dom_A_sf"/>
</dbReference>
<comment type="similarity">
    <text evidence="2">Belongs to the cation transport ATPase (P-type) (TC 3.A.3) family. Type IIA subfamily.</text>
</comment>
<protein>
    <recommendedName>
        <fullName evidence="3">P-type Cu(+) transporter</fullName>
        <ecNumber evidence="3">7.2.2.8</ecNumber>
    </recommendedName>
</protein>
<dbReference type="EMBL" id="MEZY01000038">
    <property type="protein sequence ID" value="OGD63134.1"/>
    <property type="molecule type" value="Genomic_DNA"/>
</dbReference>
<dbReference type="InterPro" id="IPR023214">
    <property type="entry name" value="HAD_sf"/>
</dbReference>
<keyword evidence="13" id="KW-0186">Copper</keyword>
<dbReference type="NCBIfam" id="TIGR01494">
    <property type="entry name" value="ATPase_P-type"/>
    <property type="match status" value="3"/>
</dbReference>
<dbReference type="SFLD" id="SFLDS00003">
    <property type="entry name" value="Haloacid_Dehalogenase"/>
    <property type="match status" value="1"/>
</dbReference>
<dbReference type="InterPro" id="IPR023299">
    <property type="entry name" value="ATPase_P-typ_cyto_dom_N"/>
</dbReference>
<keyword evidence="9" id="KW-0187">Copper transport</keyword>
<keyword evidence="8" id="KW-0547">Nucleotide-binding</keyword>
<dbReference type="SUPFAM" id="SSF81665">
    <property type="entry name" value="Calcium ATPase, transmembrane domain M"/>
    <property type="match status" value="1"/>
</dbReference>
<keyword evidence="15 17" id="KW-0472">Membrane</keyword>
<feature type="transmembrane region" description="Helical" evidence="17">
    <location>
        <begin position="794"/>
        <end position="820"/>
    </location>
</feature>
<evidence type="ECO:0000256" key="7">
    <source>
        <dbReference type="ARBA" id="ARBA00022723"/>
    </source>
</evidence>
<dbReference type="InterPro" id="IPR023298">
    <property type="entry name" value="ATPase_P-typ_TM_dom_sf"/>
</dbReference>
<comment type="subcellular location">
    <subcellularLocation>
        <location evidence="1">Cell membrane</location>
        <topology evidence="1">Multi-pass membrane protein</topology>
    </subcellularLocation>
</comment>
<feature type="transmembrane region" description="Helical" evidence="17">
    <location>
        <begin position="764"/>
        <end position="782"/>
    </location>
</feature>
<feature type="transmembrane region" description="Helical" evidence="17">
    <location>
        <begin position="56"/>
        <end position="74"/>
    </location>
</feature>
<evidence type="ECO:0000256" key="8">
    <source>
        <dbReference type="ARBA" id="ARBA00022741"/>
    </source>
</evidence>
<dbReference type="GO" id="GO:0016887">
    <property type="term" value="F:ATP hydrolysis activity"/>
    <property type="evidence" value="ECO:0007669"/>
    <property type="project" value="InterPro"/>
</dbReference>
<keyword evidence="6 17" id="KW-0812">Transmembrane</keyword>
<dbReference type="InterPro" id="IPR004014">
    <property type="entry name" value="ATPase_P-typ_cation-transptr_N"/>
</dbReference>
<comment type="caution">
    <text evidence="19">The sequence shown here is derived from an EMBL/GenBank/DDBJ whole genome shotgun (WGS) entry which is preliminary data.</text>
</comment>
<evidence type="ECO:0000256" key="10">
    <source>
        <dbReference type="ARBA" id="ARBA00022840"/>
    </source>
</evidence>
<accession>A0A1F5E789</accession>
<dbReference type="Gene3D" id="2.70.150.10">
    <property type="entry name" value="Calcium-transporting ATPase, cytoplasmic transduction domain A"/>
    <property type="match status" value="1"/>
</dbReference>
<sequence length="858" mass="94712">MNDHYQKSIEDLFSELTSSPEGISEKDALFRSAKYGLNRLQQVRRTPLFLKFLHQFYDILALILFIASVLAYLTGGINDALIIIGIIFLNAFIGFAQEYKAERILSAFKKNLPSYSKVIRSGNLKRILSMNLVPGDIMVLEAGDIIAADARLFESYNLEVNEFSLTGESQTRMKDHDARSIQTSTLLDIKDCVFMGTEIANGEAKALVVKTGMETEYGQIAKFSQEIREEATPLQKEMMHTGRMVAKISFGVALFMLILLYFLGRDIKESMLFAIAAGVAMVPEGLPAAMSVALSLGARGMLKKKALVKTLYHAETLGSTTVICTDKTGTLTTGNLKVVSTYVPSSLGSSVFERTLNHSIEPSANIKEIGDPLEKAMIEYLKFKNYPETTKKEKRILDIPFSSERKMMSSVWEEDHGKIIYSKGAVTEILSHCKLNSAEREKIMLENDKMAESGYKVIALAFNNLSSVSAIDQKIIEENLIFTGLIGFEDPPREEAKEALSICKKAGIKVFMLTGDYKLTALSIAKEIGLADDSTPTLSGEELHAMDDNRLRESLSKGAIFAQLESGQKLRIVQNLQAMGEIVAVTGDGVNDVPAIVKGNIGIAMGKIGTEVTKESADMILLDDNFATIVKAIKEGRRIFDNAKKIIYYVFSSNSGELFAPLFGVLLGLPIPLIAIQILAIDLGTDVLPSLALSFEKEEAGIMKQKPRSSKGGIMNWKMVENLLITGLTMGILALIVFVISLYLGGWRYGEMPALSDINYKSALGASYATLVVCQFANILSLRGQKISVWKNKLTSNIWLIYAEIVSFALLFAILFIPAMQKIFYTNPIKPIVWIAIAISFFIFLSITEYRKSKSIIV</sequence>
<dbReference type="PRINTS" id="PR00120">
    <property type="entry name" value="HATPASE"/>
</dbReference>